<dbReference type="HOGENOM" id="CLU_012703_4_2_1"/>
<evidence type="ECO:0000256" key="6">
    <source>
        <dbReference type="ARBA" id="ARBA00022801"/>
    </source>
</evidence>
<dbReference type="PANTHER" id="PTHR33478">
    <property type="entry name" value="EXTRACELLULAR METALLOPROTEINASE MEP"/>
    <property type="match status" value="1"/>
</dbReference>
<evidence type="ECO:0000256" key="1">
    <source>
        <dbReference type="ARBA" id="ARBA00004613"/>
    </source>
</evidence>
<feature type="binding site" evidence="11">
    <location>
        <position position="434"/>
    </location>
    <ligand>
        <name>Zn(2+)</name>
        <dbReference type="ChEBI" id="CHEBI:29105"/>
        <note>catalytic</note>
    </ligand>
</feature>
<dbReference type="EC" id="3.4.24.-" evidence="12"/>
<dbReference type="Gene3D" id="1.10.390.10">
    <property type="entry name" value="Neutral Protease Domain 2"/>
    <property type="match status" value="1"/>
</dbReference>
<sequence length="622" mass="66656">MGVVGGDESTGAPRSSQFLRSLQRSLTCSMAFVAKLAAIALLIAQGAIAAPWDASVRQTTHRVRSVGPKGTQFQSYHPEPVFETYGVEGVVHPLAKRGLPSTNEEAAKAFLEEKLGVKADALARKSGHATDVVANEYFRQKINNIPVANAVANVALKGEKVVSFGASFVKPKSVAATTPKLTKEDAIAKAEAAVGGKYNNWPTALEYFAKDSDHVVLTHVVQVQNAETQEWYEAFVDANSGEIINVVSFVADASYRVIPFNVQSPTDGFQTVTNPQDTVSSPNGWHQYGTTTTTSTSGNNVLAYKSSSTTGTTSQSSATNNYVYTFNAAGTPAANKDPATVNAFYIGNMLHDLFYRYGFTETAYNFQRNNNGKGGAQNDHVLISVQDASGTNNANFATPADGQSGQMRMFTWTLTTPNRDGALENDIVTHEYTHGLTNRLTGGGTGRCLQTTESGGMGEGWSDAVADWTEWNSAADRDFTLGSYVYTKNIRDYPYSTSKTKNPLTYGTLKTRTEVHDAGEVWATIWHEIFAALIAKSGFSADKNNSAGTAGNIVALHLLIDALQLQPCNPTFIAARNAIIQADANRYGGANKCLLWTAFAKRGLGNGATTTKTDSTTLPSGC</sequence>
<name>A0A074RK90_9AGAM</name>
<dbReference type="Gene3D" id="3.10.170.10">
    <property type="match status" value="1"/>
</dbReference>
<reference evidence="13 14" key="1">
    <citation type="submission" date="2013-12" db="EMBL/GenBank/DDBJ databases">
        <authorList>
            <person name="Cubeta M."/>
            <person name="Pakala S."/>
            <person name="Fedorova N."/>
            <person name="Thomas E."/>
            <person name="Dean R."/>
            <person name="Jabaji S."/>
            <person name="Neate S."/>
            <person name="Toda T."/>
            <person name="Tavantzis S."/>
            <person name="Vilgalys R."/>
            <person name="Bharathan N."/>
            <person name="Pakala S."/>
            <person name="Losada L.S."/>
            <person name="Zafar N."/>
            <person name="Nierman W."/>
        </authorList>
    </citation>
    <scope>NUCLEOTIDE SEQUENCE [LARGE SCALE GENOMIC DNA]</scope>
    <source>
        <strain evidence="13 14">123E</strain>
    </source>
</reference>
<comment type="caution">
    <text evidence="13">The sequence shown here is derived from an EMBL/GenBank/DDBJ whole genome shotgun (WGS) entry which is preliminary data.</text>
</comment>
<dbReference type="GO" id="GO:0006508">
    <property type="term" value="P:proteolysis"/>
    <property type="evidence" value="ECO:0007669"/>
    <property type="project" value="UniProtKB-KW"/>
</dbReference>
<dbReference type="EMBL" id="AZST01000717">
    <property type="protein sequence ID" value="KEP47526.1"/>
    <property type="molecule type" value="Genomic_DNA"/>
</dbReference>
<evidence type="ECO:0000256" key="12">
    <source>
        <dbReference type="RuleBase" id="RU364017"/>
    </source>
</evidence>
<dbReference type="PRINTS" id="PR00999">
    <property type="entry name" value="FUNGALYSIN"/>
</dbReference>
<evidence type="ECO:0000256" key="8">
    <source>
        <dbReference type="ARBA" id="ARBA00023049"/>
    </source>
</evidence>
<dbReference type="SUPFAM" id="SSF55486">
    <property type="entry name" value="Metalloproteases ('zincins'), catalytic domain"/>
    <property type="match status" value="1"/>
</dbReference>
<evidence type="ECO:0000256" key="2">
    <source>
        <dbReference type="ARBA" id="ARBA00006006"/>
    </source>
</evidence>
<keyword evidence="3 12" id="KW-0964">Secreted</keyword>
<dbReference type="GO" id="GO:0004222">
    <property type="term" value="F:metalloendopeptidase activity"/>
    <property type="evidence" value="ECO:0007669"/>
    <property type="project" value="InterPro"/>
</dbReference>
<evidence type="ECO:0000313" key="14">
    <source>
        <dbReference type="Proteomes" id="UP000027456"/>
    </source>
</evidence>
<keyword evidence="8 12" id="KW-0482">Metalloprotease</keyword>
<organism evidence="13 14">
    <name type="scientific">Rhizoctonia solani 123E</name>
    <dbReference type="NCBI Taxonomy" id="1423351"/>
    <lineage>
        <taxon>Eukaryota</taxon>
        <taxon>Fungi</taxon>
        <taxon>Dikarya</taxon>
        <taxon>Basidiomycota</taxon>
        <taxon>Agaricomycotina</taxon>
        <taxon>Agaricomycetes</taxon>
        <taxon>Cantharellales</taxon>
        <taxon>Ceratobasidiaceae</taxon>
        <taxon>Rhizoctonia</taxon>
    </lineage>
</organism>
<dbReference type="OrthoDB" id="3227768at2759"/>
<protein>
    <recommendedName>
        <fullName evidence="12">Extracellular metalloproteinase</fullName>
        <ecNumber evidence="12">3.4.24.-</ecNumber>
    </recommendedName>
    <alternativeName>
        <fullName evidence="12">Fungalysin</fullName>
    </alternativeName>
</protein>
<dbReference type="CDD" id="cd09596">
    <property type="entry name" value="M36"/>
    <property type="match status" value="1"/>
</dbReference>
<comment type="subcellular location">
    <subcellularLocation>
        <location evidence="1 12">Secreted</location>
    </subcellularLocation>
</comment>
<dbReference type="PANTHER" id="PTHR33478:SF1">
    <property type="entry name" value="EXTRACELLULAR METALLOPROTEINASE MEP"/>
    <property type="match status" value="1"/>
</dbReference>
<proteinExistence type="inferred from homology"/>
<keyword evidence="7 11" id="KW-0862">Zinc</keyword>
<comment type="cofactor">
    <cofactor evidence="11">
        <name>Zn(2+)</name>
        <dbReference type="ChEBI" id="CHEBI:29105"/>
    </cofactor>
    <text evidence="11">Binds 1 zinc ion per subunit.</text>
</comment>
<comment type="similarity">
    <text evidence="2 12">Belongs to the peptidase M36 family.</text>
</comment>
<evidence type="ECO:0000256" key="5">
    <source>
        <dbReference type="ARBA" id="ARBA00022723"/>
    </source>
</evidence>
<evidence type="ECO:0000256" key="4">
    <source>
        <dbReference type="ARBA" id="ARBA00022670"/>
    </source>
</evidence>
<dbReference type="InterPro" id="IPR027268">
    <property type="entry name" value="Peptidase_M4/M1_CTD_sf"/>
</dbReference>
<keyword evidence="4 12" id="KW-0645">Protease</keyword>
<keyword evidence="5 11" id="KW-0479">Metal-binding</keyword>
<gene>
    <name evidence="13" type="ORF">V565_152590</name>
</gene>
<feature type="active site" evidence="10">
    <location>
        <position position="431"/>
    </location>
</feature>
<dbReference type="InterPro" id="IPR050371">
    <property type="entry name" value="Fungal_virulence_M36"/>
</dbReference>
<accession>A0A074RK90</accession>
<evidence type="ECO:0000256" key="10">
    <source>
        <dbReference type="PIRSR" id="PIRSR601842-1"/>
    </source>
</evidence>
<evidence type="ECO:0000256" key="11">
    <source>
        <dbReference type="PIRSR" id="PIRSR601842-2"/>
    </source>
</evidence>
<keyword evidence="9 12" id="KW-0865">Zymogen</keyword>
<dbReference type="InterPro" id="IPR001842">
    <property type="entry name" value="Peptidase_M36"/>
</dbReference>
<evidence type="ECO:0000256" key="7">
    <source>
        <dbReference type="ARBA" id="ARBA00022833"/>
    </source>
</evidence>
<dbReference type="Pfam" id="PF02128">
    <property type="entry name" value="Peptidase_M36"/>
    <property type="match status" value="1"/>
</dbReference>
<evidence type="ECO:0000313" key="13">
    <source>
        <dbReference type="EMBL" id="KEP47526.1"/>
    </source>
</evidence>
<dbReference type="Proteomes" id="UP000027456">
    <property type="component" value="Unassembled WGS sequence"/>
</dbReference>
<evidence type="ECO:0000256" key="3">
    <source>
        <dbReference type="ARBA" id="ARBA00022525"/>
    </source>
</evidence>
<dbReference type="GO" id="GO:0008270">
    <property type="term" value="F:zinc ion binding"/>
    <property type="evidence" value="ECO:0007669"/>
    <property type="project" value="InterPro"/>
</dbReference>
<feature type="binding site" evidence="11">
    <location>
        <position position="459"/>
    </location>
    <ligand>
        <name>Zn(2+)</name>
        <dbReference type="ChEBI" id="CHEBI:29105"/>
        <note>catalytic</note>
    </ligand>
</feature>
<evidence type="ECO:0000256" key="9">
    <source>
        <dbReference type="ARBA" id="ARBA00023145"/>
    </source>
</evidence>
<feature type="binding site" evidence="11">
    <location>
        <position position="430"/>
    </location>
    <ligand>
        <name>Zn(2+)</name>
        <dbReference type="ChEBI" id="CHEBI:29105"/>
        <note>catalytic</note>
    </ligand>
</feature>
<dbReference type="AlphaFoldDB" id="A0A074RK90"/>
<keyword evidence="6 12" id="KW-0378">Hydrolase</keyword>
<dbReference type="GO" id="GO:0005615">
    <property type="term" value="C:extracellular space"/>
    <property type="evidence" value="ECO:0007669"/>
    <property type="project" value="InterPro"/>
</dbReference>
<feature type="binding site" evidence="11">
    <location>
        <position position="252"/>
    </location>
    <ligand>
        <name>Zn(2+)</name>
        <dbReference type="ChEBI" id="CHEBI:29105"/>
        <note>catalytic</note>
    </ligand>
</feature>
<keyword evidence="14" id="KW-1185">Reference proteome</keyword>